<feature type="domain" description="Tyr recombinase" evidence="5">
    <location>
        <begin position="202"/>
        <end position="399"/>
    </location>
</feature>
<dbReference type="InterPro" id="IPR010998">
    <property type="entry name" value="Integrase_recombinase_N"/>
</dbReference>
<dbReference type="SUPFAM" id="SSF56349">
    <property type="entry name" value="DNA breaking-rejoining enzymes"/>
    <property type="match status" value="1"/>
</dbReference>
<dbReference type="InterPro" id="IPR002104">
    <property type="entry name" value="Integrase_catalytic"/>
</dbReference>
<name>A0ABN3JF35_9ACTN</name>
<organism evidence="7 8">
    <name type="scientific">Actinomadura vinacea</name>
    <dbReference type="NCBI Taxonomy" id="115336"/>
    <lineage>
        <taxon>Bacteria</taxon>
        <taxon>Bacillati</taxon>
        <taxon>Actinomycetota</taxon>
        <taxon>Actinomycetes</taxon>
        <taxon>Streptosporangiales</taxon>
        <taxon>Thermomonosporaceae</taxon>
        <taxon>Actinomadura</taxon>
    </lineage>
</organism>
<evidence type="ECO:0000259" key="6">
    <source>
        <dbReference type="PROSITE" id="PS51900"/>
    </source>
</evidence>
<dbReference type="PROSITE" id="PS51900">
    <property type="entry name" value="CB"/>
    <property type="match status" value="1"/>
</dbReference>
<comment type="caution">
    <text evidence="7">The sequence shown here is derived from an EMBL/GenBank/DDBJ whole genome shotgun (WGS) entry which is preliminary data.</text>
</comment>
<proteinExistence type="predicted"/>
<reference evidence="7 8" key="1">
    <citation type="journal article" date="2019" name="Int. J. Syst. Evol. Microbiol.">
        <title>The Global Catalogue of Microorganisms (GCM) 10K type strain sequencing project: providing services to taxonomists for standard genome sequencing and annotation.</title>
        <authorList>
            <consortium name="The Broad Institute Genomics Platform"/>
            <consortium name="The Broad Institute Genome Sequencing Center for Infectious Disease"/>
            <person name="Wu L."/>
            <person name="Ma J."/>
        </authorList>
    </citation>
    <scope>NUCLEOTIDE SEQUENCE [LARGE SCALE GENOMIC DNA]</scope>
    <source>
        <strain evidence="7 8">JCM 3325</strain>
    </source>
</reference>
<evidence type="ECO:0000313" key="8">
    <source>
        <dbReference type="Proteomes" id="UP001501231"/>
    </source>
</evidence>
<protein>
    <submittedName>
        <fullName evidence="7">Tyrosine-type recombinase/integrase</fullName>
    </submittedName>
</protein>
<feature type="region of interest" description="Disordered" evidence="4">
    <location>
        <begin position="440"/>
        <end position="472"/>
    </location>
</feature>
<dbReference type="InterPro" id="IPR013762">
    <property type="entry name" value="Integrase-like_cat_sf"/>
</dbReference>
<keyword evidence="8" id="KW-1185">Reference proteome</keyword>
<dbReference type="Pfam" id="PF00589">
    <property type="entry name" value="Phage_integrase"/>
    <property type="match status" value="1"/>
</dbReference>
<dbReference type="PANTHER" id="PTHR30349:SF91">
    <property type="entry name" value="INTA PROTEIN"/>
    <property type="match status" value="1"/>
</dbReference>
<dbReference type="InterPro" id="IPR011010">
    <property type="entry name" value="DNA_brk_join_enz"/>
</dbReference>
<dbReference type="InterPro" id="IPR044068">
    <property type="entry name" value="CB"/>
</dbReference>
<dbReference type="Gene3D" id="1.10.150.130">
    <property type="match status" value="1"/>
</dbReference>
<keyword evidence="2" id="KW-0233">DNA recombination</keyword>
<dbReference type="PROSITE" id="PS51898">
    <property type="entry name" value="TYR_RECOMBINASE"/>
    <property type="match status" value="1"/>
</dbReference>
<evidence type="ECO:0000313" key="7">
    <source>
        <dbReference type="EMBL" id="GAA2427459.1"/>
    </source>
</evidence>
<dbReference type="CDD" id="cd01189">
    <property type="entry name" value="INT_ICEBs1_C_like"/>
    <property type="match status" value="1"/>
</dbReference>
<evidence type="ECO:0000256" key="2">
    <source>
        <dbReference type="ARBA" id="ARBA00023172"/>
    </source>
</evidence>
<dbReference type="Proteomes" id="UP001501231">
    <property type="component" value="Unassembled WGS sequence"/>
</dbReference>
<evidence type="ECO:0000259" key="5">
    <source>
        <dbReference type="PROSITE" id="PS51898"/>
    </source>
</evidence>
<dbReference type="InterPro" id="IPR050090">
    <property type="entry name" value="Tyrosine_recombinase_XerCD"/>
</dbReference>
<sequence>MYRRCGCEDLQTGRPVGSRCLRLAAERSHGSWYLRLELGSGVDGRRRRVRRGGFPTRKSAQEALVRLRGPAGSPLTVSEWLRRWLENHPGAPSTVGGYADHVRRYLNPLLGHLLLAELSVVHVEEMFAVIAREHEQAGRRLTAATLDRIRATLRAALNAALRQGLLEENPASLVALPPTRRPRAVVWTATRVEHWRKTGERPAVAVWTAAQTARFLDAIAAHRLYAAFHLIALRGLRRGEAAGLRWCDVDLDEGTAVICRQLQPRDGRLTVCPPKTAHSTRTIALDRTTVAALRAHRSRQQAEADAYGEGYRDSGHVFTNLNGDPVAPGRLTHVFQKLIAEHGVPPIRLHDLRHGAATLALAAGVELKVVQEMLGHSSIVLTADTYTSVLPEVAHRAAEQTAAHLLRAAGVVPGTARRRGRAPARRRRLAASHTWVGLVRRRRSSLRPEPARPRTRARSPGPVRTRTAAPAA</sequence>
<evidence type="ECO:0000256" key="3">
    <source>
        <dbReference type="PROSITE-ProRule" id="PRU01248"/>
    </source>
</evidence>
<evidence type="ECO:0000256" key="1">
    <source>
        <dbReference type="ARBA" id="ARBA00023125"/>
    </source>
</evidence>
<gene>
    <name evidence="7" type="ORF">GCM10010191_45490</name>
</gene>
<dbReference type="EMBL" id="BAAARW010000016">
    <property type="protein sequence ID" value="GAA2427459.1"/>
    <property type="molecule type" value="Genomic_DNA"/>
</dbReference>
<accession>A0ABN3JF35</accession>
<dbReference type="PANTHER" id="PTHR30349">
    <property type="entry name" value="PHAGE INTEGRASE-RELATED"/>
    <property type="match status" value="1"/>
</dbReference>
<evidence type="ECO:0000256" key="4">
    <source>
        <dbReference type="SAM" id="MobiDB-lite"/>
    </source>
</evidence>
<dbReference type="Gene3D" id="1.10.443.10">
    <property type="entry name" value="Intergrase catalytic core"/>
    <property type="match status" value="1"/>
</dbReference>
<feature type="domain" description="Core-binding (CB)" evidence="6">
    <location>
        <begin position="75"/>
        <end position="161"/>
    </location>
</feature>
<keyword evidence="1 3" id="KW-0238">DNA-binding</keyword>